<dbReference type="GO" id="GO:0005524">
    <property type="term" value="F:ATP binding"/>
    <property type="evidence" value="ECO:0007669"/>
    <property type="project" value="UniProtKB-KW"/>
</dbReference>
<keyword evidence="3" id="KW-0547">Nucleotide-binding</keyword>
<dbReference type="EMBL" id="JJMN01000064">
    <property type="protein sequence ID" value="KDO13665.1"/>
    <property type="molecule type" value="Genomic_DNA"/>
</dbReference>
<accession>A0ABR4RWJ7</accession>
<feature type="domain" description="ABC transporter" evidence="8">
    <location>
        <begin position="360"/>
        <end position="593"/>
    </location>
</feature>
<feature type="transmembrane region" description="Helical" evidence="7">
    <location>
        <begin position="271"/>
        <end position="291"/>
    </location>
</feature>
<dbReference type="SUPFAM" id="SSF90123">
    <property type="entry name" value="ABC transporter transmembrane region"/>
    <property type="match status" value="1"/>
</dbReference>
<feature type="transmembrane region" description="Helical" evidence="7">
    <location>
        <begin position="24"/>
        <end position="45"/>
    </location>
</feature>
<dbReference type="InterPro" id="IPR003593">
    <property type="entry name" value="AAA+_ATPase"/>
</dbReference>
<dbReference type="PANTHER" id="PTHR24221:SF233">
    <property type="entry name" value="ATP-BINDING_PERMEASE FUSION ABC TRANSPORTER-RELATED"/>
    <property type="match status" value="1"/>
</dbReference>
<organism evidence="10 11">
    <name type="scientific">Vibrio metoecus</name>
    <dbReference type="NCBI Taxonomy" id="1481663"/>
    <lineage>
        <taxon>Bacteria</taxon>
        <taxon>Pseudomonadati</taxon>
        <taxon>Pseudomonadota</taxon>
        <taxon>Gammaproteobacteria</taxon>
        <taxon>Vibrionales</taxon>
        <taxon>Vibrionaceae</taxon>
        <taxon>Vibrio</taxon>
    </lineage>
</organism>
<feature type="transmembrane region" description="Helical" evidence="7">
    <location>
        <begin position="303"/>
        <end position="326"/>
    </location>
</feature>
<evidence type="ECO:0000313" key="10">
    <source>
        <dbReference type="EMBL" id="KDO13665.1"/>
    </source>
</evidence>
<evidence type="ECO:0000256" key="3">
    <source>
        <dbReference type="ARBA" id="ARBA00022741"/>
    </source>
</evidence>
<dbReference type="InterPro" id="IPR027417">
    <property type="entry name" value="P-loop_NTPase"/>
</dbReference>
<keyword evidence="11" id="KW-1185">Reference proteome</keyword>
<evidence type="ECO:0000313" key="11">
    <source>
        <dbReference type="Proteomes" id="UP000027331"/>
    </source>
</evidence>
<comment type="subcellular location">
    <subcellularLocation>
        <location evidence="1">Cell membrane</location>
        <topology evidence="1">Multi-pass membrane protein</topology>
    </subcellularLocation>
</comment>
<keyword evidence="2 7" id="KW-0812">Transmembrane</keyword>
<evidence type="ECO:0000256" key="4">
    <source>
        <dbReference type="ARBA" id="ARBA00022840"/>
    </source>
</evidence>
<evidence type="ECO:0000259" key="8">
    <source>
        <dbReference type="PROSITE" id="PS50893"/>
    </source>
</evidence>
<evidence type="ECO:0000256" key="7">
    <source>
        <dbReference type="SAM" id="Phobius"/>
    </source>
</evidence>
<dbReference type="InterPro" id="IPR003439">
    <property type="entry name" value="ABC_transporter-like_ATP-bd"/>
</dbReference>
<dbReference type="InterPro" id="IPR017871">
    <property type="entry name" value="ABC_transporter-like_CS"/>
</dbReference>
<keyword evidence="4 10" id="KW-0067">ATP-binding</keyword>
<dbReference type="Proteomes" id="UP000027331">
    <property type="component" value="Unassembled WGS sequence"/>
</dbReference>
<gene>
    <name evidence="10" type="ORF">DP83_11165</name>
</gene>
<evidence type="ECO:0000256" key="5">
    <source>
        <dbReference type="ARBA" id="ARBA00022989"/>
    </source>
</evidence>
<dbReference type="PANTHER" id="PTHR24221">
    <property type="entry name" value="ATP-BINDING CASSETTE SUB-FAMILY B"/>
    <property type="match status" value="1"/>
</dbReference>
<feature type="domain" description="ABC transmembrane type-1" evidence="9">
    <location>
        <begin position="29"/>
        <end position="316"/>
    </location>
</feature>
<evidence type="ECO:0000256" key="1">
    <source>
        <dbReference type="ARBA" id="ARBA00004651"/>
    </source>
</evidence>
<feature type="transmembrane region" description="Helical" evidence="7">
    <location>
        <begin position="70"/>
        <end position="92"/>
    </location>
</feature>
<proteinExistence type="predicted"/>
<feature type="transmembrane region" description="Helical" evidence="7">
    <location>
        <begin position="161"/>
        <end position="178"/>
    </location>
</feature>
<feature type="transmembrane region" description="Helical" evidence="7">
    <location>
        <begin position="184"/>
        <end position="201"/>
    </location>
</feature>
<keyword evidence="6 7" id="KW-0472">Membrane</keyword>
<name>A0ABR4RWJ7_VIBMT</name>
<dbReference type="SMART" id="SM00382">
    <property type="entry name" value="AAA"/>
    <property type="match status" value="1"/>
</dbReference>
<evidence type="ECO:0000259" key="9">
    <source>
        <dbReference type="PROSITE" id="PS50929"/>
    </source>
</evidence>
<dbReference type="Gene3D" id="1.20.1560.10">
    <property type="entry name" value="ABC transporter type 1, transmembrane domain"/>
    <property type="match status" value="1"/>
</dbReference>
<dbReference type="InterPro" id="IPR036640">
    <property type="entry name" value="ABC1_TM_sf"/>
</dbReference>
<dbReference type="PROSITE" id="PS50929">
    <property type="entry name" value="ABC_TM1F"/>
    <property type="match status" value="1"/>
</dbReference>
<dbReference type="Pfam" id="PF00005">
    <property type="entry name" value="ABC_tran"/>
    <property type="match status" value="1"/>
</dbReference>
<dbReference type="InterPro" id="IPR039421">
    <property type="entry name" value="Type_1_exporter"/>
</dbReference>
<evidence type="ECO:0000256" key="6">
    <source>
        <dbReference type="ARBA" id="ARBA00023136"/>
    </source>
</evidence>
<dbReference type="PROSITE" id="PS50893">
    <property type="entry name" value="ABC_TRANSPORTER_2"/>
    <property type="match status" value="1"/>
</dbReference>
<dbReference type="Gene3D" id="3.40.50.300">
    <property type="entry name" value="P-loop containing nucleotide triphosphate hydrolases"/>
    <property type="match status" value="1"/>
</dbReference>
<dbReference type="InterPro" id="IPR011527">
    <property type="entry name" value="ABC1_TM_dom"/>
</dbReference>
<sequence>MTYFNDTISRSWLITQVKKHRTKLLFANIIAVIATLISVPIPLLMPLMVDEVLLNQPAQGVEAMNHLLPINWHTATGYIMLTLLMVVLMRIASQLLNILQNRQFTLVSKTITYEMRRKMIEKLGRISIRQYETRGSGGINAHLITDIETIDQFIGSTLSKFLISLLTVIGTAIVLLWLEWRLGLFILLVNPIVIYFSRMLGSQVKHLKKQENQAFERFQNRLVETLEGIYQLRAANKEREFLNRLIADADAVRENADKYAWQSEAAGRLSFLLFLLGFELFRAVAMLMVVFSDLTIGQIFAVFGYLWFMLSPVQELLGIQFSWYAAKAALKRINGLLELEEEFRPVSKVNPFTEPREVEIKIEHLNFSYDGENQVLHDLSLTIPAGKKVALVGASGGGKSTLIQLLMGVYRAQSGAIRFNGQHCDDIGFEVIRDQIAVVLQQPILFNDTLRHNLTLGGQFNDDALWQALDIAQLQDVIAKLDLGLESQIGRNGIRLSGGQRQRLAIARMVLSNPKFVILDEATSALDTATEAALHRALSQFLQGRTTLIVAHRLSAVKQADLIYVLEDGHVSQSGTHNELLEQEGLYQTLYGNVQSH</sequence>
<reference evidence="10 11" key="1">
    <citation type="submission" date="2014-04" db="EMBL/GenBank/DDBJ databases">
        <title>Vibrio metecus sp. nov., a close relative of Vibrio cholerae isolated from coastal brackish ponds and clinical specimens.</title>
        <authorList>
            <person name="Kirchberger P.C."/>
            <person name="Turnsek M."/>
            <person name="Hunt D.E."/>
            <person name="Haley B.J."/>
            <person name="Colwell R."/>
            <person name="Polz M.F."/>
            <person name="Tarr C.L."/>
            <person name="Boucher Y."/>
        </authorList>
    </citation>
    <scope>NUCLEOTIDE SEQUENCE [LARGE SCALE GENOMIC DNA]</scope>
    <source>
        <strain evidence="11">PPCK-2014</strain>
    </source>
</reference>
<dbReference type="Pfam" id="PF00664">
    <property type="entry name" value="ABC_membrane"/>
    <property type="match status" value="1"/>
</dbReference>
<evidence type="ECO:0000256" key="2">
    <source>
        <dbReference type="ARBA" id="ARBA00022692"/>
    </source>
</evidence>
<keyword evidence="5 7" id="KW-1133">Transmembrane helix</keyword>
<dbReference type="RefSeq" id="WP_055034077.1">
    <property type="nucleotide sequence ID" value="NZ_LBGO01000035.1"/>
</dbReference>
<protein>
    <submittedName>
        <fullName evidence="10">ABC transporter ATP-binding protein</fullName>
    </submittedName>
</protein>
<comment type="caution">
    <text evidence="10">The sequence shown here is derived from an EMBL/GenBank/DDBJ whole genome shotgun (WGS) entry which is preliminary data.</text>
</comment>
<dbReference type="CDD" id="cd07346">
    <property type="entry name" value="ABC_6TM_exporters"/>
    <property type="match status" value="1"/>
</dbReference>
<dbReference type="PROSITE" id="PS00211">
    <property type="entry name" value="ABC_TRANSPORTER_1"/>
    <property type="match status" value="1"/>
</dbReference>
<dbReference type="SUPFAM" id="SSF52540">
    <property type="entry name" value="P-loop containing nucleoside triphosphate hydrolases"/>
    <property type="match status" value="1"/>
</dbReference>